<comment type="similarity">
    <text evidence="3">Belongs to the HTP reductase family.</text>
</comment>
<evidence type="ECO:0000256" key="5">
    <source>
        <dbReference type="ARBA" id="ARBA00015035"/>
    </source>
</evidence>
<dbReference type="InterPro" id="IPR002734">
    <property type="entry name" value="RibDG_C"/>
</dbReference>
<evidence type="ECO:0000256" key="10">
    <source>
        <dbReference type="ARBA" id="ARBA00031630"/>
    </source>
</evidence>
<evidence type="ECO:0000256" key="1">
    <source>
        <dbReference type="ARBA" id="ARBA00003555"/>
    </source>
</evidence>
<dbReference type="GO" id="GO:0008703">
    <property type="term" value="F:5-amino-6-(5-phosphoribosylamino)uracil reductase activity"/>
    <property type="evidence" value="ECO:0007669"/>
    <property type="project" value="InterPro"/>
</dbReference>
<proteinExistence type="inferred from homology"/>
<comment type="catalytic activity">
    <reaction evidence="12">
        <text>2,5-diamino-6-(1-D-ribitylamino)pyrimidin-4(3H)-one 5'-phosphate + NADP(+) = 2,5-diamino-6-(1-D-ribosylamino)pyrimidin-4(3H)-one 5'-phosphate + NADPH + H(+)</text>
        <dbReference type="Rhea" id="RHEA:27278"/>
        <dbReference type="ChEBI" id="CHEBI:15378"/>
        <dbReference type="ChEBI" id="CHEBI:57783"/>
        <dbReference type="ChEBI" id="CHEBI:58349"/>
        <dbReference type="ChEBI" id="CHEBI:58890"/>
        <dbReference type="ChEBI" id="CHEBI:59545"/>
        <dbReference type="EC" id="1.1.1.302"/>
    </reaction>
</comment>
<protein>
    <recommendedName>
        <fullName evidence="5">2,5-diamino-6-ribosylamino-4(3H)-pyrimidinone 5'-phosphate reductase</fullName>
        <ecNumber evidence="4">1.1.1.302</ecNumber>
    </recommendedName>
    <alternativeName>
        <fullName evidence="10">2,5-diamino-6-(5-phospho-D-ribosylamino)pyrimidin-4(3H)-one reductase</fullName>
    </alternativeName>
    <alternativeName>
        <fullName evidence="9">2,5-diamino-6-ribitylamino-4(3H)-pyrimidinone 5'-phosphate synthase</fullName>
    </alternativeName>
</protein>
<dbReference type="SUPFAM" id="SSF53597">
    <property type="entry name" value="Dihydrofolate reductase-like"/>
    <property type="match status" value="1"/>
</dbReference>
<dbReference type="OrthoDB" id="5432at2759"/>
<dbReference type="RefSeq" id="XP_036634295.1">
    <property type="nucleotide sequence ID" value="XM_036772822.1"/>
</dbReference>
<accession>A0A8H7A244</accession>
<evidence type="ECO:0000256" key="11">
    <source>
        <dbReference type="ARBA" id="ARBA00047550"/>
    </source>
</evidence>
<sequence>MSNILTSTSPPEFLTRLYSALPPSDGRRPRVTLTFAQSLDSKIAGQGGQQLILSGKESMIMTHWMRTMHDAIMVGIGTALNDNPQLNRNNAHNNPYHLPRPIILDTNLRLKTDCKLVQNFKNGFGRRPWVICAAPSSSDDADFASKTKLLTDVGVRVIQIPTETGHQIDIRAMLQTLSELGVRSLMVEGGASVIKSFFTGVSNPSGNFVDAVIVTVAPVFVGQQGIGYDLDLQIVRRSIASTLFQLSCLQSSGLQHVHSEILGKDAVLVLKSHGSYI</sequence>
<comment type="catalytic activity">
    <reaction evidence="11">
        <text>2,5-diamino-6-(1-D-ribitylamino)pyrimidin-4(3H)-one 5'-phosphate + NAD(+) = 2,5-diamino-6-(1-D-ribosylamino)pyrimidin-4(3H)-one 5'-phosphate + NADH + H(+)</text>
        <dbReference type="Rhea" id="RHEA:27274"/>
        <dbReference type="ChEBI" id="CHEBI:15378"/>
        <dbReference type="ChEBI" id="CHEBI:57540"/>
        <dbReference type="ChEBI" id="CHEBI:57945"/>
        <dbReference type="ChEBI" id="CHEBI:58890"/>
        <dbReference type="ChEBI" id="CHEBI:59545"/>
        <dbReference type="EC" id="1.1.1.302"/>
    </reaction>
</comment>
<evidence type="ECO:0000313" key="15">
    <source>
        <dbReference type="Proteomes" id="UP000623687"/>
    </source>
</evidence>
<dbReference type="GeneID" id="59373047"/>
<dbReference type="GO" id="GO:0009231">
    <property type="term" value="P:riboflavin biosynthetic process"/>
    <property type="evidence" value="ECO:0007669"/>
    <property type="project" value="UniProtKB-KW"/>
</dbReference>
<keyword evidence="8" id="KW-0560">Oxidoreductase</keyword>
<dbReference type="Proteomes" id="UP000623687">
    <property type="component" value="Unassembled WGS sequence"/>
</dbReference>
<dbReference type="InterPro" id="IPR024072">
    <property type="entry name" value="DHFR-like_dom_sf"/>
</dbReference>
<keyword evidence="6" id="KW-0686">Riboflavin biosynthesis</keyword>
<dbReference type="EMBL" id="JACETU010000002">
    <property type="protein sequence ID" value="KAF7436396.1"/>
    <property type="molecule type" value="Genomic_DNA"/>
</dbReference>
<evidence type="ECO:0000256" key="3">
    <source>
        <dbReference type="ARBA" id="ARBA00009723"/>
    </source>
</evidence>
<evidence type="ECO:0000256" key="6">
    <source>
        <dbReference type="ARBA" id="ARBA00022619"/>
    </source>
</evidence>
<comment type="caution">
    <text evidence="14">The sequence shown here is derived from an EMBL/GenBank/DDBJ whole genome shotgun (WGS) entry which is preliminary data.</text>
</comment>
<keyword evidence="7" id="KW-0521">NADP</keyword>
<dbReference type="PANTHER" id="PTHR38011">
    <property type="entry name" value="DIHYDROFOLATE REDUCTASE FAMILY PROTEIN (AFU_ORTHOLOGUE AFUA_8G06820)"/>
    <property type="match status" value="1"/>
</dbReference>
<evidence type="ECO:0000256" key="12">
    <source>
        <dbReference type="ARBA" id="ARBA00049020"/>
    </source>
</evidence>
<feature type="domain" description="Bacterial bifunctional deaminase-reductase C-terminal" evidence="13">
    <location>
        <begin position="29"/>
        <end position="224"/>
    </location>
</feature>
<organism evidence="14 15">
    <name type="scientific">Pleurotus ostreatus</name>
    <name type="common">Oyster mushroom</name>
    <name type="synonym">White-rot fungus</name>
    <dbReference type="NCBI Taxonomy" id="5322"/>
    <lineage>
        <taxon>Eukaryota</taxon>
        <taxon>Fungi</taxon>
        <taxon>Dikarya</taxon>
        <taxon>Basidiomycota</taxon>
        <taxon>Agaricomycotina</taxon>
        <taxon>Agaricomycetes</taxon>
        <taxon>Agaricomycetidae</taxon>
        <taxon>Agaricales</taxon>
        <taxon>Pleurotineae</taxon>
        <taxon>Pleurotaceae</taxon>
        <taxon>Pleurotus</taxon>
    </lineage>
</organism>
<dbReference type="EC" id="1.1.1.302" evidence="4"/>
<keyword evidence="15" id="KW-1185">Reference proteome</keyword>
<gene>
    <name evidence="14" type="primary">RIB7</name>
    <name evidence="14" type="ORF">PC9H_003229</name>
</gene>
<evidence type="ECO:0000256" key="7">
    <source>
        <dbReference type="ARBA" id="ARBA00022857"/>
    </source>
</evidence>
<dbReference type="InterPro" id="IPR050765">
    <property type="entry name" value="Riboflavin_Biosynth_HTPR"/>
</dbReference>
<comment type="pathway">
    <text evidence="2">Cofactor biosynthesis; riboflavin biosynthesis.</text>
</comment>
<dbReference type="PANTHER" id="PTHR38011:SF7">
    <property type="entry name" value="2,5-DIAMINO-6-RIBOSYLAMINO-4(3H)-PYRIMIDINONE 5'-PHOSPHATE REDUCTASE"/>
    <property type="match status" value="1"/>
</dbReference>
<evidence type="ECO:0000256" key="8">
    <source>
        <dbReference type="ARBA" id="ARBA00023002"/>
    </source>
</evidence>
<name>A0A8H7A244_PLEOS</name>
<evidence type="ECO:0000259" key="13">
    <source>
        <dbReference type="Pfam" id="PF01872"/>
    </source>
</evidence>
<dbReference type="VEuPathDB" id="FungiDB:PC9H_003229"/>
<evidence type="ECO:0000313" key="14">
    <source>
        <dbReference type="EMBL" id="KAF7436396.1"/>
    </source>
</evidence>
<comment type="function">
    <text evidence="1">Catalyzes an early step in riboflavin biosynthesis, the NADPH-dependent reduction of the ribose side chain of 2,5-diamino-6-ribosylamino-4(3H)-pyrimidinone 5'-phosphate, yielding 2,5-diamino-6-ribitylamino-4(3H)-pyrimidinone 5'-phosphate.</text>
</comment>
<dbReference type="Gene3D" id="3.40.430.10">
    <property type="entry name" value="Dihydrofolate Reductase, subunit A"/>
    <property type="match status" value="1"/>
</dbReference>
<evidence type="ECO:0000256" key="2">
    <source>
        <dbReference type="ARBA" id="ARBA00005104"/>
    </source>
</evidence>
<dbReference type="AlphaFoldDB" id="A0A8H7A244"/>
<reference evidence="14" key="1">
    <citation type="submission" date="2019-07" db="EMBL/GenBank/DDBJ databases">
        <authorList>
            <person name="Palmer J.M."/>
        </authorList>
    </citation>
    <scope>NUCLEOTIDE SEQUENCE</scope>
    <source>
        <strain evidence="14">PC9</strain>
    </source>
</reference>
<evidence type="ECO:0000256" key="4">
    <source>
        <dbReference type="ARBA" id="ARBA00012851"/>
    </source>
</evidence>
<evidence type="ECO:0000256" key="9">
    <source>
        <dbReference type="ARBA" id="ARBA00030073"/>
    </source>
</evidence>
<dbReference type="Pfam" id="PF01872">
    <property type="entry name" value="RibD_C"/>
    <property type="match status" value="1"/>
</dbReference>